<dbReference type="EMBL" id="CM045758">
    <property type="protein sequence ID" value="KAI8031207.1"/>
    <property type="molecule type" value="Genomic_DNA"/>
</dbReference>
<dbReference type="Proteomes" id="UP001060215">
    <property type="component" value="Chromosome 1"/>
</dbReference>
<sequence>MKSLGKLRKFALQKSDGKEKREYQPSAHLNELAQASQDMQDMRNCYDSLLSAAAATANSAYEFSESLRDMGTCLLEKTALNDDEESGKVLSVLGNVQFDLQKLVDSYRSHVILTITTPSESLLNELRTVEEMKKQCDEKRNLYEHMVAQQKEKGKSKSGKMEVCTSQELQAARDEYDEEATLCVFRLKSLKQGQCRSLLTQAARHHAAQLNFFRKGLKFLEAVEPHIRLVTEKQHIDYQLSGLDDGEDGENEGVETNDDGELSFDYRQNKQGLDAVSTSRNSTELDQVDIPCPQVSTVENAEVNLNKSMGEHNFNREHRVGSHSAPIFAEKKFDTAERAREMQPSARKFHSYVLPTPVDVKSSISRTNGSDLQLRPTSHVGSTQSFWHSSPLEPEKREKDFTDDNLSVPAISKAQLKLKESSSNNPSVQVPPTLPQGLSLPQCDAHNAYDTKKFKRQAFSGPLTNKPLSTKTSLSASGPITSSELPQLVSGLLSRVHTLHPSSSPKVSPSASPPIVSSPKISELHELPRPPGGLASKPASSSTEHSAPLVLRNQELSPTNKSQVGALSSASPLPTPPPLTIPRSFSIPFSNKRGMAVHVAKPLESPQRPLKTEEVVSPPLTPISLSNIKLLSTVSEVDSHSGQIKGES</sequence>
<comment type="caution">
    <text evidence="1">The sequence shown here is derived from an EMBL/GenBank/DDBJ whole genome shotgun (WGS) entry which is preliminary data.</text>
</comment>
<gene>
    <name evidence="1" type="ORF">LOK49_LG01G04250</name>
</gene>
<reference evidence="1 2" key="1">
    <citation type="journal article" date="2022" name="Plant J.">
        <title>Chromosome-level genome of Camellia lanceoleosa provides a valuable resource for understanding genome evolution and self-incompatibility.</title>
        <authorList>
            <person name="Gong W."/>
            <person name="Xiao S."/>
            <person name="Wang L."/>
            <person name="Liao Z."/>
            <person name="Chang Y."/>
            <person name="Mo W."/>
            <person name="Hu G."/>
            <person name="Li W."/>
            <person name="Zhao G."/>
            <person name="Zhu H."/>
            <person name="Hu X."/>
            <person name="Ji K."/>
            <person name="Xiang X."/>
            <person name="Song Q."/>
            <person name="Yuan D."/>
            <person name="Jin S."/>
            <person name="Zhang L."/>
        </authorList>
    </citation>
    <scope>NUCLEOTIDE SEQUENCE [LARGE SCALE GENOMIC DNA]</scope>
    <source>
        <strain evidence="1">SQ_2022a</strain>
    </source>
</reference>
<protein>
    <submittedName>
        <fullName evidence="1">Uncharacterized protein</fullName>
    </submittedName>
</protein>
<keyword evidence="2" id="KW-1185">Reference proteome</keyword>
<accession>A0ACC0J0J0</accession>
<name>A0ACC0J0J0_9ERIC</name>
<evidence type="ECO:0000313" key="1">
    <source>
        <dbReference type="EMBL" id="KAI8031207.1"/>
    </source>
</evidence>
<organism evidence="1 2">
    <name type="scientific">Camellia lanceoleosa</name>
    <dbReference type="NCBI Taxonomy" id="1840588"/>
    <lineage>
        <taxon>Eukaryota</taxon>
        <taxon>Viridiplantae</taxon>
        <taxon>Streptophyta</taxon>
        <taxon>Embryophyta</taxon>
        <taxon>Tracheophyta</taxon>
        <taxon>Spermatophyta</taxon>
        <taxon>Magnoliopsida</taxon>
        <taxon>eudicotyledons</taxon>
        <taxon>Gunneridae</taxon>
        <taxon>Pentapetalae</taxon>
        <taxon>asterids</taxon>
        <taxon>Ericales</taxon>
        <taxon>Theaceae</taxon>
        <taxon>Camellia</taxon>
    </lineage>
</organism>
<evidence type="ECO:0000313" key="2">
    <source>
        <dbReference type="Proteomes" id="UP001060215"/>
    </source>
</evidence>
<proteinExistence type="predicted"/>